<dbReference type="EMBL" id="KQ474074">
    <property type="protein sequence ID" value="KPV77835.1"/>
    <property type="molecule type" value="Genomic_DNA"/>
</dbReference>
<dbReference type="CDD" id="cd00448">
    <property type="entry name" value="YjgF_YER057c_UK114_family"/>
    <property type="match status" value="1"/>
</dbReference>
<dbReference type="InterPro" id="IPR035959">
    <property type="entry name" value="RutC-like_sf"/>
</dbReference>
<evidence type="ECO:0000256" key="1">
    <source>
        <dbReference type="ARBA" id="ARBA00010552"/>
    </source>
</evidence>
<gene>
    <name evidence="2" type="ORF">RHOBADRAFT_41832</name>
</gene>
<dbReference type="AlphaFoldDB" id="A0A194SBK3"/>
<sequence length="133" mass="13935">MSAVTTRNAEDPGPFLTQAVLAPAGPTLYVSGQCGVDPATGKCVEGTCADRAVQVLKNLEQVLKAADMELGDIVMAQIYLTNHAEDMEPVNEVYMKAFEGCSPMPARICIGVAALPMGTDVEIACTAVKRSSS</sequence>
<reference evidence="2 3" key="1">
    <citation type="journal article" date="2015" name="Front. Microbiol.">
        <title>Genome sequence of the plant growth promoting endophytic yeast Rhodotorula graminis WP1.</title>
        <authorList>
            <person name="Firrincieli A."/>
            <person name="Otillar R."/>
            <person name="Salamov A."/>
            <person name="Schmutz J."/>
            <person name="Khan Z."/>
            <person name="Redman R.S."/>
            <person name="Fleck N.D."/>
            <person name="Lindquist E."/>
            <person name="Grigoriev I.V."/>
            <person name="Doty S.L."/>
        </authorList>
    </citation>
    <scope>NUCLEOTIDE SEQUENCE [LARGE SCALE GENOMIC DNA]</scope>
    <source>
        <strain evidence="2 3">WP1</strain>
    </source>
</reference>
<proteinExistence type="inferred from homology"/>
<evidence type="ECO:0000313" key="3">
    <source>
        <dbReference type="Proteomes" id="UP000053890"/>
    </source>
</evidence>
<dbReference type="Gene3D" id="3.30.1330.40">
    <property type="entry name" value="RutC-like"/>
    <property type="match status" value="1"/>
</dbReference>
<dbReference type="RefSeq" id="XP_018273884.1">
    <property type="nucleotide sequence ID" value="XM_018413959.1"/>
</dbReference>
<dbReference type="GO" id="GO:0019239">
    <property type="term" value="F:deaminase activity"/>
    <property type="evidence" value="ECO:0007669"/>
    <property type="project" value="TreeGrafter"/>
</dbReference>
<accession>A0A194SBK3</accession>
<dbReference type="Pfam" id="PF01042">
    <property type="entry name" value="Ribonuc_L-PSP"/>
    <property type="match status" value="1"/>
</dbReference>
<dbReference type="InterPro" id="IPR006175">
    <property type="entry name" value="YjgF/YER057c/UK114"/>
</dbReference>
<dbReference type="OrthoDB" id="309640at2759"/>
<organism evidence="2 3">
    <name type="scientific">Rhodotorula graminis (strain WP1)</name>
    <dbReference type="NCBI Taxonomy" id="578459"/>
    <lineage>
        <taxon>Eukaryota</taxon>
        <taxon>Fungi</taxon>
        <taxon>Dikarya</taxon>
        <taxon>Basidiomycota</taxon>
        <taxon>Pucciniomycotina</taxon>
        <taxon>Microbotryomycetes</taxon>
        <taxon>Sporidiobolales</taxon>
        <taxon>Sporidiobolaceae</taxon>
        <taxon>Rhodotorula</taxon>
    </lineage>
</organism>
<dbReference type="GeneID" id="28974407"/>
<dbReference type="Proteomes" id="UP000053890">
    <property type="component" value="Unassembled WGS sequence"/>
</dbReference>
<dbReference type="GO" id="GO:0005739">
    <property type="term" value="C:mitochondrion"/>
    <property type="evidence" value="ECO:0007669"/>
    <property type="project" value="TreeGrafter"/>
</dbReference>
<dbReference type="GO" id="GO:0005829">
    <property type="term" value="C:cytosol"/>
    <property type="evidence" value="ECO:0007669"/>
    <property type="project" value="TreeGrafter"/>
</dbReference>
<dbReference type="FunFam" id="3.30.1330.40:FF:000001">
    <property type="entry name" value="L-PSP family endoribonuclease"/>
    <property type="match status" value="1"/>
</dbReference>
<comment type="similarity">
    <text evidence="1">Belongs to the RutC family.</text>
</comment>
<protein>
    <submittedName>
        <fullName evidence="2">Uncharacterized protein</fullName>
    </submittedName>
</protein>
<dbReference type="OMA" id="FNIAWDE"/>
<keyword evidence="3" id="KW-1185">Reference proteome</keyword>
<dbReference type="PANTHER" id="PTHR11803">
    <property type="entry name" value="2-IMINOBUTANOATE/2-IMINOPROPANOATE DEAMINASE RIDA"/>
    <property type="match status" value="1"/>
</dbReference>
<dbReference type="PANTHER" id="PTHR11803:SF42">
    <property type="entry name" value="MMF1"/>
    <property type="match status" value="1"/>
</dbReference>
<dbReference type="STRING" id="578459.A0A194SBK3"/>
<evidence type="ECO:0000313" key="2">
    <source>
        <dbReference type="EMBL" id="KPV77835.1"/>
    </source>
</evidence>
<dbReference type="SUPFAM" id="SSF55298">
    <property type="entry name" value="YjgF-like"/>
    <property type="match status" value="1"/>
</dbReference>
<name>A0A194SBK3_RHOGW</name>